<keyword evidence="2" id="KW-1185">Reference proteome</keyword>
<gene>
    <name evidence="1" type="ORF">K7X08_035713</name>
</gene>
<dbReference type="AlphaFoldDB" id="A0A9Q1M431"/>
<dbReference type="Proteomes" id="UP001152561">
    <property type="component" value="Unassembled WGS sequence"/>
</dbReference>
<evidence type="ECO:0000313" key="1">
    <source>
        <dbReference type="EMBL" id="KAJ8550227.1"/>
    </source>
</evidence>
<dbReference type="EMBL" id="JAJAGQ010000011">
    <property type="protein sequence ID" value="KAJ8550227.1"/>
    <property type="molecule type" value="Genomic_DNA"/>
</dbReference>
<comment type="caution">
    <text evidence="1">The sequence shown here is derived from an EMBL/GenBank/DDBJ whole genome shotgun (WGS) entry which is preliminary data.</text>
</comment>
<evidence type="ECO:0000313" key="2">
    <source>
        <dbReference type="Proteomes" id="UP001152561"/>
    </source>
</evidence>
<reference evidence="2" key="1">
    <citation type="journal article" date="2023" name="Proc. Natl. Acad. Sci. U.S.A.">
        <title>Genomic and structural basis for evolution of tropane alkaloid biosynthesis.</title>
        <authorList>
            <person name="Wanga Y.-J."/>
            <person name="Taina T."/>
            <person name="Yua J.-Y."/>
            <person name="Lia J."/>
            <person name="Xua B."/>
            <person name="Chenc J."/>
            <person name="D'Auriad J.C."/>
            <person name="Huanga J.-P."/>
            <person name="Huanga S.-X."/>
        </authorList>
    </citation>
    <scope>NUCLEOTIDE SEQUENCE [LARGE SCALE GENOMIC DNA]</scope>
    <source>
        <strain evidence="2">cv. KIB-2019</strain>
    </source>
</reference>
<protein>
    <submittedName>
        <fullName evidence="1">Uncharacterized protein</fullName>
    </submittedName>
</protein>
<proteinExistence type="predicted"/>
<organism evidence="1 2">
    <name type="scientific">Anisodus acutangulus</name>
    <dbReference type="NCBI Taxonomy" id="402998"/>
    <lineage>
        <taxon>Eukaryota</taxon>
        <taxon>Viridiplantae</taxon>
        <taxon>Streptophyta</taxon>
        <taxon>Embryophyta</taxon>
        <taxon>Tracheophyta</taxon>
        <taxon>Spermatophyta</taxon>
        <taxon>Magnoliopsida</taxon>
        <taxon>eudicotyledons</taxon>
        <taxon>Gunneridae</taxon>
        <taxon>Pentapetalae</taxon>
        <taxon>asterids</taxon>
        <taxon>lamiids</taxon>
        <taxon>Solanales</taxon>
        <taxon>Solanaceae</taxon>
        <taxon>Solanoideae</taxon>
        <taxon>Hyoscyameae</taxon>
        <taxon>Anisodus</taxon>
    </lineage>
</organism>
<sequence>MELVGIHFMRGSNNCAYSGFAAVHTNDLKQLRCDLGNFGHNGYSYYCYIDPSTGYDVYTTLYVHHNHHKSVADLMDRHTNDPSTRRYDLVLLWDCYDTCFFSIDLSSPGNDIEITGWLRADVQIAWFWRWFIAATRYFFGSCLCKNWCKVHKQNTNISIAPGLRSSVDLVLANILQIYDIGARTWTWYCYIGYTTLGNTSGTASLDIHRGDIIVLGCILHYYYYGAVDIRCMDKTQEAIPFLSLEIWCDIDLGLRNDMSQQWCFHDAEDYKLHIKTGYTLRMFAELQLQSWAHKRYRSMQAPRTTTMNSDLQHTQFA</sequence>
<accession>A0A9Q1M431</accession>
<name>A0A9Q1M431_9SOLA</name>